<feature type="transmembrane region" description="Helical" evidence="1">
    <location>
        <begin position="94"/>
        <end position="112"/>
    </location>
</feature>
<keyword evidence="3" id="KW-1185">Reference proteome</keyword>
<gene>
    <name evidence="2" type="ORF">ESZ00_07395</name>
</gene>
<evidence type="ECO:0008006" key="4">
    <source>
        <dbReference type="Google" id="ProtNLM"/>
    </source>
</evidence>
<comment type="caution">
    <text evidence="2">The sequence shown here is derived from an EMBL/GenBank/DDBJ whole genome shotgun (WGS) entry which is preliminary data.</text>
</comment>
<protein>
    <recommendedName>
        <fullName evidence="4">Zinc-finger domain-containing protein</fullName>
    </recommendedName>
</protein>
<proteinExistence type="predicted"/>
<dbReference type="AlphaFoldDB" id="A0A4Q1SJS3"/>
<evidence type="ECO:0000313" key="2">
    <source>
        <dbReference type="EMBL" id="RXS97689.1"/>
    </source>
</evidence>
<accession>A0A4Q1SJS3</accession>
<organism evidence="2 3">
    <name type="scientific">Silvibacterium dinghuense</name>
    <dbReference type="NCBI Taxonomy" id="1560006"/>
    <lineage>
        <taxon>Bacteria</taxon>
        <taxon>Pseudomonadati</taxon>
        <taxon>Acidobacteriota</taxon>
        <taxon>Terriglobia</taxon>
        <taxon>Terriglobales</taxon>
        <taxon>Acidobacteriaceae</taxon>
        <taxon>Silvibacterium</taxon>
    </lineage>
</organism>
<evidence type="ECO:0000256" key="1">
    <source>
        <dbReference type="SAM" id="Phobius"/>
    </source>
</evidence>
<dbReference type="RefSeq" id="WP_129207468.1">
    <property type="nucleotide sequence ID" value="NZ_BMGU01000001.1"/>
</dbReference>
<sequence>MTCEKAAEFVSALYDGETVPREAAEHIGQCPACQEQLRTYIEMGVALRRMASLEIPETVPGQAWKAEAAGQGTLKTAIATGWRKGWESMRIPRFAFAAMVAGILVLASGLAMTKVRARSDGSVVMLKILLPDANTPIACPLSLVDKQEQSCDMSSSFGKGPRSYMIKLLGKQDDRLILGIRTTAVTAEEAAAHGNPPITGAPQNQYVFTLGETLRVAMGSFGDMQITGEWTDHMPAFNGEVAMDPGLDDLRIVSPMIVEGGRVLADWEGNSGFAKAANAEAMLYSPGTGRFRFYTSPHPNTTEGTVDKNRVKFEIDGKKYELITGIPITRASKLWVGRDASYHPSRHDYAVLAIGAAGKVDQD</sequence>
<dbReference type="Proteomes" id="UP000290253">
    <property type="component" value="Unassembled WGS sequence"/>
</dbReference>
<name>A0A4Q1SJS3_9BACT</name>
<dbReference type="OrthoDB" id="117851at2"/>
<keyword evidence="1" id="KW-0812">Transmembrane</keyword>
<evidence type="ECO:0000313" key="3">
    <source>
        <dbReference type="Proteomes" id="UP000290253"/>
    </source>
</evidence>
<keyword evidence="1" id="KW-0472">Membrane</keyword>
<reference evidence="2 3" key="1">
    <citation type="journal article" date="2016" name="Int. J. Syst. Evol. Microbiol.">
        <title>Acidipila dinghuensis sp. nov., an acidobacterium isolated from forest soil.</title>
        <authorList>
            <person name="Jiang Y.W."/>
            <person name="Wang J."/>
            <person name="Chen M.H."/>
            <person name="Lv Y.Y."/>
            <person name="Qiu L.H."/>
        </authorList>
    </citation>
    <scope>NUCLEOTIDE SEQUENCE [LARGE SCALE GENOMIC DNA]</scope>
    <source>
        <strain evidence="2 3">DHOF10</strain>
    </source>
</reference>
<dbReference type="EMBL" id="SDMK01000001">
    <property type="protein sequence ID" value="RXS97689.1"/>
    <property type="molecule type" value="Genomic_DNA"/>
</dbReference>
<keyword evidence="1" id="KW-1133">Transmembrane helix</keyword>